<name>A0A6G1FYS9_9PEZI</name>
<feature type="transmembrane region" description="Helical" evidence="5">
    <location>
        <begin position="37"/>
        <end position="56"/>
    </location>
</feature>
<proteinExistence type="predicted"/>
<feature type="transmembrane region" description="Helical" evidence="5">
    <location>
        <begin position="68"/>
        <end position="91"/>
    </location>
</feature>
<evidence type="ECO:0000256" key="1">
    <source>
        <dbReference type="ARBA" id="ARBA00004141"/>
    </source>
</evidence>
<evidence type="ECO:0000256" key="2">
    <source>
        <dbReference type="ARBA" id="ARBA00022692"/>
    </source>
</evidence>
<dbReference type="Pfam" id="PF01284">
    <property type="entry name" value="MARVEL"/>
    <property type="match status" value="1"/>
</dbReference>
<evidence type="ECO:0000259" key="6">
    <source>
        <dbReference type="Pfam" id="PF01284"/>
    </source>
</evidence>
<dbReference type="GO" id="GO:0005886">
    <property type="term" value="C:plasma membrane"/>
    <property type="evidence" value="ECO:0007669"/>
    <property type="project" value="TreeGrafter"/>
</dbReference>
<accession>A0A6G1FYS9</accession>
<dbReference type="GO" id="GO:0072659">
    <property type="term" value="P:protein localization to plasma membrane"/>
    <property type="evidence" value="ECO:0007669"/>
    <property type="project" value="TreeGrafter"/>
</dbReference>
<dbReference type="GO" id="GO:0070941">
    <property type="term" value="P:eisosome assembly"/>
    <property type="evidence" value="ECO:0007669"/>
    <property type="project" value="TreeGrafter"/>
</dbReference>
<dbReference type="InterPro" id="IPR052649">
    <property type="entry name" value="NCE102-like"/>
</dbReference>
<sequence length="181" mass="18983">MPRAVWARPFQSIAGGVVVGLSASLITQQYVGAVPAVISFTTFCGGFAIFASIVGVTSNYIESIEGIITWAIDGLAALLLLAAGIALAVQLGSTSCGSILDDARRGRKDPNPLLTGGCHLKEAAESWGCYNNAFKDEKKGEALIMGRCQRVQADSAFAFIAFIACVAAAALSFLSVRRTKY</sequence>
<evidence type="ECO:0000313" key="7">
    <source>
        <dbReference type="EMBL" id="KAF1811025.1"/>
    </source>
</evidence>
<organism evidence="7">
    <name type="scientific">Eremomyces bilateralis CBS 781.70</name>
    <dbReference type="NCBI Taxonomy" id="1392243"/>
    <lineage>
        <taxon>Eukaryota</taxon>
        <taxon>Fungi</taxon>
        <taxon>Dikarya</taxon>
        <taxon>Ascomycota</taxon>
        <taxon>Pezizomycotina</taxon>
        <taxon>Dothideomycetes</taxon>
        <taxon>Dothideomycetes incertae sedis</taxon>
        <taxon>Eremomycetales</taxon>
        <taxon>Eremomycetaceae</taxon>
        <taxon>Eremomyces</taxon>
    </lineage>
</organism>
<keyword evidence="3 5" id="KW-1133">Transmembrane helix</keyword>
<feature type="transmembrane region" description="Helical" evidence="5">
    <location>
        <begin position="12"/>
        <end position="31"/>
    </location>
</feature>
<dbReference type="AlphaFoldDB" id="A0A6G1FYS9"/>
<dbReference type="RefSeq" id="XP_033532656.1">
    <property type="nucleotide sequence ID" value="XM_033679779.1"/>
</dbReference>
<keyword evidence="2 5" id="KW-0812">Transmembrane</keyword>
<dbReference type="PANTHER" id="PTHR28165">
    <property type="entry name" value="NON-CLASSICAL EXPORT PROTEIN 2-RELATED"/>
    <property type="match status" value="1"/>
</dbReference>
<protein>
    <recommendedName>
        <fullName evidence="6">MARVEL domain-containing protein</fullName>
    </recommendedName>
</protein>
<evidence type="ECO:0000256" key="3">
    <source>
        <dbReference type="ARBA" id="ARBA00022989"/>
    </source>
</evidence>
<evidence type="ECO:0000256" key="4">
    <source>
        <dbReference type="ARBA" id="ARBA00023136"/>
    </source>
</evidence>
<feature type="transmembrane region" description="Helical" evidence="5">
    <location>
        <begin position="156"/>
        <end position="176"/>
    </location>
</feature>
<dbReference type="PANTHER" id="PTHR28165:SF2">
    <property type="entry name" value="MARVEL DOMAIN-CONTAINING PROTEIN"/>
    <property type="match status" value="1"/>
</dbReference>
<comment type="subcellular location">
    <subcellularLocation>
        <location evidence="1">Membrane</location>
        <topology evidence="1">Multi-pass membrane protein</topology>
    </subcellularLocation>
</comment>
<reference evidence="7 9" key="1">
    <citation type="submission" date="2020-01" db="EMBL/GenBank/DDBJ databases">
        <authorList>
            <consortium name="DOE Joint Genome Institute"/>
            <person name="Haridas S."/>
            <person name="Albert R."/>
            <person name="Binder M."/>
            <person name="Bloem J."/>
            <person name="Labutti K."/>
            <person name="Salamov A."/>
            <person name="Andreopoulos B."/>
            <person name="Baker S.E."/>
            <person name="Barry K."/>
            <person name="Bills G."/>
            <person name="Bluhm B.H."/>
            <person name="Cannon C."/>
            <person name="Castanera R."/>
            <person name="Culley D.E."/>
            <person name="Daum C."/>
            <person name="Ezra D."/>
            <person name="Gonzalez J.B."/>
            <person name="Henrissat B."/>
            <person name="Kuo A."/>
            <person name="Liang C."/>
            <person name="Lipzen A."/>
            <person name="Lutzoni F."/>
            <person name="Magnuson J."/>
            <person name="Mondo S."/>
            <person name="Nolan M."/>
            <person name="Ohm R."/>
            <person name="Pangilinan J."/>
            <person name="Park H.-J."/>
            <person name="Ramirez L."/>
            <person name="Alfaro M."/>
            <person name="Sun H."/>
            <person name="Tritt A."/>
            <person name="Yoshinaga Y."/>
            <person name="Zwiers L.-H."/>
            <person name="Turgeon B.G."/>
            <person name="Goodwin S.B."/>
            <person name="Spatafora J.W."/>
            <person name="Crous P.W."/>
            <person name="Grigoriev I.V."/>
        </authorList>
    </citation>
    <scope>NUCLEOTIDE SEQUENCE</scope>
    <source>
        <strain evidence="7 9">CBS 781.70</strain>
    </source>
</reference>
<dbReference type="EMBL" id="ML975163">
    <property type="protein sequence ID" value="KAF1811025.1"/>
    <property type="molecule type" value="Genomic_DNA"/>
</dbReference>
<dbReference type="GO" id="GO:0032126">
    <property type="term" value="C:eisosome"/>
    <property type="evidence" value="ECO:0007669"/>
    <property type="project" value="TreeGrafter"/>
</dbReference>
<dbReference type="Proteomes" id="UP000504638">
    <property type="component" value="Unplaced"/>
</dbReference>
<gene>
    <name evidence="7 9" type="ORF">P152DRAFT_459896</name>
</gene>
<evidence type="ECO:0000313" key="8">
    <source>
        <dbReference type="Proteomes" id="UP000504638"/>
    </source>
</evidence>
<dbReference type="GeneID" id="54420349"/>
<reference evidence="9" key="3">
    <citation type="submission" date="2025-04" db="UniProtKB">
        <authorList>
            <consortium name="RefSeq"/>
        </authorList>
    </citation>
    <scope>IDENTIFICATION</scope>
    <source>
        <strain evidence="9">CBS 781.70</strain>
    </source>
</reference>
<keyword evidence="8" id="KW-1185">Reference proteome</keyword>
<reference evidence="9" key="2">
    <citation type="submission" date="2020-04" db="EMBL/GenBank/DDBJ databases">
        <authorList>
            <consortium name="NCBI Genome Project"/>
        </authorList>
    </citation>
    <scope>NUCLEOTIDE SEQUENCE</scope>
    <source>
        <strain evidence="9">CBS 781.70</strain>
    </source>
</reference>
<keyword evidence="4 5" id="KW-0472">Membrane</keyword>
<dbReference type="InterPro" id="IPR008253">
    <property type="entry name" value="Marvel"/>
</dbReference>
<feature type="domain" description="MARVEL" evidence="6">
    <location>
        <begin position="8"/>
        <end position="171"/>
    </location>
</feature>
<evidence type="ECO:0000256" key="5">
    <source>
        <dbReference type="SAM" id="Phobius"/>
    </source>
</evidence>
<evidence type="ECO:0000313" key="9">
    <source>
        <dbReference type="RefSeq" id="XP_033532656.1"/>
    </source>
</evidence>